<evidence type="ECO:0000313" key="1">
    <source>
        <dbReference type="EMBL" id="KAH6925357.1"/>
    </source>
</evidence>
<comment type="caution">
    <text evidence="1">The sequence shown here is derived from an EMBL/GenBank/DDBJ whole genome shotgun (WGS) entry which is preliminary data.</text>
</comment>
<sequence>MNPEHPRNCFSPCYRFPPWSQQMVRSRILCSHLRSVAESESKAWCFSHRWPATVTLAPKGTWCRCFLQLSGVDRDLYGTPQGRNLAQESREAHDGRRQRKTASRSTRMGIAPRRLGTGEWQWRRRLLPAIPHGRRPVDVPSTPLLSPRCVRAKTCLHLLRLGPLPFPRPGSKRAACFYYGACAPSSKYALRMTTCMSTPLSTAFGGGAIVVPCTSDGHLVPKEMRNVAERGGPR</sequence>
<dbReference type="Proteomes" id="UP000821845">
    <property type="component" value="Chromosome 7"/>
</dbReference>
<dbReference type="EMBL" id="CM023487">
    <property type="protein sequence ID" value="KAH6925357.1"/>
    <property type="molecule type" value="Genomic_DNA"/>
</dbReference>
<gene>
    <name evidence="1" type="ORF">HPB50_004004</name>
</gene>
<reference evidence="1" key="1">
    <citation type="submission" date="2020-05" db="EMBL/GenBank/DDBJ databases">
        <title>Large-scale comparative analyses of tick genomes elucidate their genetic diversity and vector capacities.</title>
        <authorList>
            <person name="Jia N."/>
            <person name="Wang J."/>
            <person name="Shi W."/>
            <person name="Du L."/>
            <person name="Sun Y."/>
            <person name="Zhan W."/>
            <person name="Jiang J."/>
            <person name="Wang Q."/>
            <person name="Zhang B."/>
            <person name="Ji P."/>
            <person name="Sakyi L.B."/>
            <person name="Cui X."/>
            <person name="Yuan T."/>
            <person name="Jiang B."/>
            <person name="Yang W."/>
            <person name="Lam T.T.-Y."/>
            <person name="Chang Q."/>
            <person name="Ding S."/>
            <person name="Wang X."/>
            <person name="Zhu J."/>
            <person name="Ruan X."/>
            <person name="Zhao L."/>
            <person name="Wei J."/>
            <person name="Que T."/>
            <person name="Du C."/>
            <person name="Cheng J."/>
            <person name="Dai P."/>
            <person name="Han X."/>
            <person name="Huang E."/>
            <person name="Gao Y."/>
            <person name="Liu J."/>
            <person name="Shao H."/>
            <person name="Ye R."/>
            <person name="Li L."/>
            <person name="Wei W."/>
            <person name="Wang X."/>
            <person name="Wang C."/>
            <person name="Yang T."/>
            <person name="Huo Q."/>
            <person name="Li W."/>
            <person name="Guo W."/>
            <person name="Chen H."/>
            <person name="Zhou L."/>
            <person name="Ni X."/>
            <person name="Tian J."/>
            <person name="Zhou Y."/>
            <person name="Sheng Y."/>
            <person name="Liu T."/>
            <person name="Pan Y."/>
            <person name="Xia L."/>
            <person name="Li J."/>
            <person name="Zhao F."/>
            <person name="Cao W."/>
        </authorList>
    </citation>
    <scope>NUCLEOTIDE SEQUENCE</scope>
    <source>
        <strain evidence="1">Hyas-2018</strain>
    </source>
</reference>
<keyword evidence="2" id="KW-1185">Reference proteome</keyword>
<proteinExistence type="predicted"/>
<evidence type="ECO:0000313" key="2">
    <source>
        <dbReference type="Proteomes" id="UP000821845"/>
    </source>
</evidence>
<protein>
    <submittedName>
        <fullName evidence="1">Uncharacterized protein</fullName>
    </submittedName>
</protein>
<name>A0ACB7RWU0_HYAAI</name>
<accession>A0ACB7RWU0</accession>
<organism evidence="1 2">
    <name type="scientific">Hyalomma asiaticum</name>
    <name type="common">Tick</name>
    <dbReference type="NCBI Taxonomy" id="266040"/>
    <lineage>
        <taxon>Eukaryota</taxon>
        <taxon>Metazoa</taxon>
        <taxon>Ecdysozoa</taxon>
        <taxon>Arthropoda</taxon>
        <taxon>Chelicerata</taxon>
        <taxon>Arachnida</taxon>
        <taxon>Acari</taxon>
        <taxon>Parasitiformes</taxon>
        <taxon>Ixodida</taxon>
        <taxon>Ixodoidea</taxon>
        <taxon>Ixodidae</taxon>
        <taxon>Hyalomminae</taxon>
        <taxon>Hyalomma</taxon>
    </lineage>
</organism>